<keyword evidence="2" id="KW-0238">DNA-binding</keyword>
<dbReference type="Gene3D" id="4.10.240.10">
    <property type="entry name" value="Zn(2)-C6 fungal-type DNA-binding domain"/>
    <property type="match status" value="1"/>
</dbReference>
<dbReference type="Pfam" id="PF00172">
    <property type="entry name" value="Zn_clus"/>
    <property type="match status" value="1"/>
</dbReference>
<proteinExistence type="predicted"/>
<evidence type="ECO:0000256" key="5">
    <source>
        <dbReference type="SAM" id="MobiDB-lite"/>
    </source>
</evidence>
<sequence length="467" mass="52387">MVYRGKPSKGCRNCRQRHIKCDETRPHCKACTRTKRICPGYLDSFELMLRDHTASFKKSSTSTSSTLGTKSSPGTSGYSPSSTSSQVLSTISAKDFISAWPPPMAPADFYQPMEHTVIPLWFNSYLYLPQELHIRNGFMDVLPSLYAKVKSGSHLHLILRLVNDPQLTLYPQDFMATKLWENPMKAHLKGAVALLNDRKSKNSETPVSPFLEHTVQTQIIKSSRGMAGQTVRTTEVWPLAQPCNRPTAKSLLSSITSGIVLLRSSWESMLSNPPDEIQAALILKKATEVDIDLVSWTYQVPPHWKPVAASIIPQPVRDAGIWKNRCDCYPDIWITANMNTARDCRILVHNIMLGCLRLLPSADPDGSQAATMRSTIRRLADDICASIPYVLGNQQESVRMNPGNIVYPFSESRPVTSTHIHAAPLHGAWQLFTPLRNLQNPDLGLPPEQVAWARKQMERVLTIYFQR</sequence>
<keyword evidence="4" id="KW-0539">Nucleus</keyword>
<evidence type="ECO:0000313" key="8">
    <source>
        <dbReference type="Proteomes" id="UP001146351"/>
    </source>
</evidence>
<keyword evidence="1" id="KW-0805">Transcription regulation</keyword>
<dbReference type="PROSITE" id="PS00463">
    <property type="entry name" value="ZN2_CY6_FUNGAL_1"/>
    <property type="match status" value="1"/>
</dbReference>
<dbReference type="SMART" id="SM00066">
    <property type="entry name" value="GAL4"/>
    <property type="match status" value="1"/>
</dbReference>
<protein>
    <recommendedName>
        <fullName evidence="6">Zn(2)-C6 fungal-type domain-containing protein</fullName>
    </recommendedName>
</protein>
<feature type="domain" description="Zn(2)-C6 fungal-type" evidence="6">
    <location>
        <begin position="10"/>
        <end position="38"/>
    </location>
</feature>
<keyword evidence="8" id="KW-1185">Reference proteome</keyword>
<reference evidence="7" key="1">
    <citation type="submission" date="2022-11" db="EMBL/GenBank/DDBJ databases">
        <authorList>
            <person name="Petersen C."/>
        </authorList>
    </citation>
    <scope>NUCLEOTIDE SEQUENCE</scope>
    <source>
        <strain evidence="7">IBT 21917</strain>
    </source>
</reference>
<dbReference type="GO" id="GO:0003677">
    <property type="term" value="F:DNA binding"/>
    <property type="evidence" value="ECO:0007669"/>
    <property type="project" value="UniProtKB-KW"/>
</dbReference>
<dbReference type="OrthoDB" id="2991872at2759"/>
<evidence type="ECO:0000256" key="4">
    <source>
        <dbReference type="ARBA" id="ARBA00023242"/>
    </source>
</evidence>
<gene>
    <name evidence="7" type="ORF">N7492_007637</name>
</gene>
<dbReference type="CDD" id="cd00067">
    <property type="entry name" value="GAL4"/>
    <property type="match status" value="1"/>
</dbReference>
<reference evidence="7" key="2">
    <citation type="journal article" date="2023" name="IMA Fungus">
        <title>Comparative genomic study of the Penicillium genus elucidates a diverse pangenome and 15 lateral gene transfer events.</title>
        <authorList>
            <person name="Petersen C."/>
            <person name="Sorensen T."/>
            <person name="Nielsen M.R."/>
            <person name="Sondergaard T.E."/>
            <person name="Sorensen J.L."/>
            <person name="Fitzpatrick D.A."/>
            <person name="Frisvad J.C."/>
            <person name="Nielsen K.L."/>
        </authorList>
    </citation>
    <scope>NUCLEOTIDE SEQUENCE</scope>
    <source>
        <strain evidence="7">IBT 21917</strain>
    </source>
</reference>
<dbReference type="EMBL" id="JAPQKO010000005">
    <property type="protein sequence ID" value="KAJ5162245.1"/>
    <property type="molecule type" value="Genomic_DNA"/>
</dbReference>
<dbReference type="InterPro" id="IPR053175">
    <property type="entry name" value="DHMBA_Reg_Transcription_Factor"/>
</dbReference>
<dbReference type="Proteomes" id="UP001146351">
    <property type="component" value="Unassembled WGS sequence"/>
</dbReference>
<dbReference type="AlphaFoldDB" id="A0A9W9LLG7"/>
<keyword evidence="3" id="KW-0804">Transcription</keyword>
<evidence type="ECO:0000256" key="1">
    <source>
        <dbReference type="ARBA" id="ARBA00023015"/>
    </source>
</evidence>
<name>A0A9W9LLG7_9EURO</name>
<dbReference type="PANTHER" id="PTHR38791">
    <property type="entry name" value="ZN(II)2CYS6 TRANSCRIPTION FACTOR (EUROFUNG)-RELATED-RELATED"/>
    <property type="match status" value="1"/>
</dbReference>
<dbReference type="GO" id="GO:0000981">
    <property type="term" value="F:DNA-binding transcription factor activity, RNA polymerase II-specific"/>
    <property type="evidence" value="ECO:0007669"/>
    <property type="project" value="InterPro"/>
</dbReference>
<comment type="caution">
    <text evidence="7">The sequence shown here is derived from an EMBL/GenBank/DDBJ whole genome shotgun (WGS) entry which is preliminary data.</text>
</comment>
<evidence type="ECO:0000313" key="7">
    <source>
        <dbReference type="EMBL" id="KAJ5162245.1"/>
    </source>
</evidence>
<evidence type="ECO:0000256" key="2">
    <source>
        <dbReference type="ARBA" id="ARBA00023125"/>
    </source>
</evidence>
<dbReference type="PANTHER" id="PTHR38791:SF5">
    <property type="entry name" value="TRANSCRIPTION FACTOR DBAG-RELATED"/>
    <property type="match status" value="1"/>
</dbReference>
<evidence type="ECO:0000259" key="6">
    <source>
        <dbReference type="PROSITE" id="PS50048"/>
    </source>
</evidence>
<dbReference type="InterPro" id="IPR001138">
    <property type="entry name" value="Zn2Cys6_DnaBD"/>
</dbReference>
<dbReference type="SUPFAM" id="SSF57701">
    <property type="entry name" value="Zn2/Cys6 DNA-binding domain"/>
    <property type="match status" value="1"/>
</dbReference>
<dbReference type="GO" id="GO:0008270">
    <property type="term" value="F:zinc ion binding"/>
    <property type="evidence" value="ECO:0007669"/>
    <property type="project" value="InterPro"/>
</dbReference>
<accession>A0A9W9LLG7</accession>
<evidence type="ECO:0000256" key="3">
    <source>
        <dbReference type="ARBA" id="ARBA00023163"/>
    </source>
</evidence>
<feature type="region of interest" description="Disordered" evidence="5">
    <location>
        <begin position="58"/>
        <end position="83"/>
    </location>
</feature>
<organism evidence="7 8">
    <name type="scientific">Penicillium capsulatum</name>
    <dbReference type="NCBI Taxonomy" id="69766"/>
    <lineage>
        <taxon>Eukaryota</taxon>
        <taxon>Fungi</taxon>
        <taxon>Dikarya</taxon>
        <taxon>Ascomycota</taxon>
        <taxon>Pezizomycotina</taxon>
        <taxon>Eurotiomycetes</taxon>
        <taxon>Eurotiomycetidae</taxon>
        <taxon>Eurotiales</taxon>
        <taxon>Aspergillaceae</taxon>
        <taxon>Penicillium</taxon>
    </lineage>
</organism>
<dbReference type="PROSITE" id="PS50048">
    <property type="entry name" value="ZN2_CY6_FUNGAL_2"/>
    <property type="match status" value="1"/>
</dbReference>
<dbReference type="InterPro" id="IPR036864">
    <property type="entry name" value="Zn2-C6_fun-type_DNA-bd_sf"/>
</dbReference>